<sequence>MQQSFQGAKMEYNAIFAKSFSRYEQRKLGYGALLGCLLVSLSFVTMLRPYLDQLKPLLSLQLSMNPGLHMLMVEDTSVLGHWNAMISSIGFCN</sequence>
<name>A0AAP0EDM0_9MAGN</name>
<gene>
    <name evidence="2" type="ORF">Sjap_024567</name>
</gene>
<keyword evidence="1" id="KW-0812">Transmembrane</keyword>
<evidence type="ECO:0000256" key="1">
    <source>
        <dbReference type="SAM" id="Phobius"/>
    </source>
</evidence>
<dbReference type="Proteomes" id="UP001417504">
    <property type="component" value="Unassembled WGS sequence"/>
</dbReference>
<reference evidence="2 3" key="1">
    <citation type="submission" date="2024-01" db="EMBL/GenBank/DDBJ databases">
        <title>Genome assemblies of Stephania.</title>
        <authorList>
            <person name="Yang L."/>
        </authorList>
    </citation>
    <scope>NUCLEOTIDE SEQUENCE [LARGE SCALE GENOMIC DNA]</scope>
    <source>
        <strain evidence="2">QJT</strain>
        <tissue evidence="2">Leaf</tissue>
    </source>
</reference>
<protein>
    <submittedName>
        <fullName evidence="2">Uncharacterized protein</fullName>
    </submittedName>
</protein>
<keyword evidence="3" id="KW-1185">Reference proteome</keyword>
<organism evidence="2 3">
    <name type="scientific">Stephania japonica</name>
    <dbReference type="NCBI Taxonomy" id="461633"/>
    <lineage>
        <taxon>Eukaryota</taxon>
        <taxon>Viridiplantae</taxon>
        <taxon>Streptophyta</taxon>
        <taxon>Embryophyta</taxon>
        <taxon>Tracheophyta</taxon>
        <taxon>Spermatophyta</taxon>
        <taxon>Magnoliopsida</taxon>
        <taxon>Ranunculales</taxon>
        <taxon>Menispermaceae</taxon>
        <taxon>Menispermoideae</taxon>
        <taxon>Cissampelideae</taxon>
        <taxon>Stephania</taxon>
    </lineage>
</organism>
<evidence type="ECO:0000313" key="3">
    <source>
        <dbReference type="Proteomes" id="UP001417504"/>
    </source>
</evidence>
<dbReference type="EMBL" id="JBBNAE010000010">
    <property type="protein sequence ID" value="KAK9091390.1"/>
    <property type="molecule type" value="Genomic_DNA"/>
</dbReference>
<evidence type="ECO:0000313" key="2">
    <source>
        <dbReference type="EMBL" id="KAK9091390.1"/>
    </source>
</evidence>
<keyword evidence="1" id="KW-1133">Transmembrane helix</keyword>
<accession>A0AAP0EDM0</accession>
<dbReference type="AlphaFoldDB" id="A0AAP0EDM0"/>
<comment type="caution">
    <text evidence="2">The sequence shown here is derived from an EMBL/GenBank/DDBJ whole genome shotgun (WGS) entry which is preliminary data.</text>
</comment>
<feature type="transmembrane region" description="Helical" evidence="1">
    <location>
        <begin position="28"/>
        <end position="51"/>
    </location>
</feature>
<keyword evidence="1" id="KW-0472">Membrane</keyword>
<proteinExistence type="predicted"/>